<protein>
    <recommendedName>
        <fullName evidence="3">HEAT repeat domain-containing protein</fullName>
    </recommendedName>
</protein>
<organism evidence="1 2">
    <name type="scientific">candidate division WOR-3 bacterium</name>
    <dbReference type="NCBI Taxonomy" id="2052148"/>
    <lineage>
        <taxon>Bacteria</taxon>
        <taxon>Bacteria division WOR-3</taxon>
    </lineage>
</organism>
<name>A0A660SIB5_UNCW3</name>
<comment type="caution">
    <text evidence="1">The sequence shown here is derived from an EMBL/GenBank/DDBJ whole genome shotgun (WGS) entry which is preliminary data.</text>
</comment>
<sequence length="145" mass="16515">MDHEWRGPFSRETGDGGGIYYYIQDIIVLPRVSGERDRTVFVSGLRMPRDVSDPLGRIYREERRLRARILKGAAHLLKDRYRRQTAVYILGEIGKIDSRKVVGYLSRTLFDEEGMIRNGLVGALKRMGEVNPGKRVCSCAGTDKL</sequence>
<dbReference type="AlphaFoldDB" id="A0A660SIB5"/>
<dbReference type="EMBL" id="QNBE01000044">
    <property type="protein sequence ID" value="RKX70282.1"/>
    <property type="molecule type" value="Genomic_DNA"/>
</dbReference>
<evidence type="ECO:0000313" key="2">
    <source>
        <dbReference type="Proteomes" id="UP000268469"/>
    </source>
</evidence>
<evidence type="ECO:0000313" key="1">
    <source>
        <dbReference type="EMBL" id="RKX70282.1"/>
    </source>
</evidence>
<reference evidence="1 2" key="1">
    <citation type="submission" date="2018-06" db="EMBL/GenBank/DDBJ databases">
        <title>Extensive metabolic versatility and redundancy in microbially diverse, dynamic hydrothermal sediments.</title>
        <authorList>
            <person name="Dombrowski N."/>
            <person name="Teske A."/>
            <person name="Baker B.J."/>
        </authorList>
    </citation>
    <scope>NUCLEOTIDE SEQUENCE [LARGE SCALE GENOMIC DNA]</scope>
    <source>
        <strain evidence="1">B36_G15</strain>
    </source>
</reference>
<dbReference type="Proteomes" id="UP000268469">
    <property type="component" value="Unassembled WGS sequence"/>
</dbReference>
<proteinExistence type="predicted"/>
<accession>A0A660SIB5</accession>
<gene>
    <name evidence="1" type="ORF">DRP53_05540</name>
</gene>
<evidence type="ECO:0008006" key="3">
    <source>
        <dbReference type="Google" id="ProtNLM"/>
    </source>
</evidence>